<protein>
    <recommendedName>
        <fullName evidence="3">DUF2442 domain-containing protein</fullName>
    </recommendedName>
</protein>
<dbReference type="SUPFAM" id="SSF143880">
    <property type="entry name" value="NE0471 N-terminal domain-like"/>
    <property type="match status" value="1"/>
</dbReference>
<organism evidence="1 2">
    <name type="scientific">Candidatus Magnetaquiglobus chichijimensis</name>
    <dbReference type="NCBI Taxonomy" id="3141448"/>
    <lineage>
        <taxon>Bacteria</taxon>
        <taxon>Pseudomonadati</taxon>
        <taxon>Pseudomonadota</taxon>
        <taxon>Magnetococcia</taxon>
        <taxon>Magnetococcales</taxon>
        <taxon>Candidatus Magnetaquicoccaceae</taxon>
        <taxon>Candidatus Magnetaquiglobus</taxon>
    </lineage>
</organism>
<gene>
    <name evidence="1" type="ORF">SIID45300_02247</name>
</gene>
<sequence length="91" mass="9945">MSMPRIRAAIPLEGMRLHLSLTDGREIERLIAPWLTGPLFEPIRQDPSLFAQVHVEGGGVAWPNGADLCPDLLIWGGLPPAEDAEPRSDPL</sequence>
<accession>A0ABQ0CAK6</accession>
<dbReference type="InterPro" id="IPR018841">
    <property type="entry name" value="DUF2442"/>
</dbReference>
<dbReference type="Pfam" id="PF10387">
    <property type="entry name" value="DUF2442"/>
    <property type="match status" value="1"/>
</dbReference>
<reference evidence="1 2" key="1">
    <citation type="submission" date="2024-09" db="EMBL/GenBank/DDBJ databases">
        <title>Draft genome sequence of Candidatus Magnetaquicoccaceae bacterium FCR-1.</title>
        <authorList>
            <person name="Shimoshige H."/>
            <person name="Shimamura S."/>
            <person name="Taoka A."/>
            <person name="Kobayashi H."/>
            <person name="Maekawa T."/>
        </authorList>
    </citation>
    <scope>NUCLEOTIDE SEQUENCE [LARGE SCALE GENOMIC DNA]</scope>
    <source>
        <strain evidence="1 2">FCR-1</strain>
    </source>
</reference>
<evidence type="ECO:0000313" key="1">
    <source>
        <dbReference type="EMBL" id="GAB0057913.1"/>
    </source>
</evidence>
<dbReference type="InterPro" id="IPR036782">
    <property type="entry name" value="NE0471-like_N"/>
</dbReference>
<comment type="caution">
    <text evidence="1">The sequence shown here is derived from an EMBL/GenBank/DDBJ whole genome shotgun (WGS) entry which is preliminary data.</text>
</comment>
<keyword evidence="2" id="KW-1185">Reference proteome</keyword>
<dbReference type="EMBL" id="BAAFGK010000004">
    <property type="protein sequence ID" value="GAB0057913.1"/>
    <property type="molecule type" value="Genomic_DNA"/>
</dbReference>
<evidence type="ECO:0008006" key="3">
    <source>
        <dbReference type="Google" id="ProtNLM"/>
    </source>
</evidence>
<name>A0ABQ0CAK6_9PROT</name>
<evidence type="ECO:0000313" key="2">
    <source>
        <dbReference type="Proteomes" id="UP001628193"/>
    </source>
</evidence>
<dbReference type="RefSeq" id="WP_420905599.1">
    <property type="nucleotide sequence ID" value="NZ_BAAFGK010000004.1"/>
</dbReference>
<dbReference type="Gene3D" id="3.30.2020.10">
    <property type="entry name" value="NE0471-like N-terminal domain"/>
    <property type="match status" value="1"/>
</dbReference>
<proteinExistence type="predicted"/>
<dbReference type="Proteomes" id="UP001628193">
    <property type="component" value="Unassembled WGS sequence"/>
</dbReference>